<dbReference type="Proteomes" id="UP000025227">
    <property type="component" value="Unplaced"/>
</dbReference>
<dbReference type="PANTHER" id="PTHR47027:SF29">
    <property type="entry name" value="C2H2-TYPE DOMAIN-CONTAINING PROTEIN"/>
    <property type="match status" value="1"/>
</dbReference>
<proteinExistence type="predicted"/>
<dbReference type="AlphaFoldDB" id="A0A7I4XTV9"/>
<dbReference type="WBParaSite" id="HCON_00010780-00001">
    <property type="protein sequence ID" value="HCON_00010780-00001"/>
    <property type="gene ID" value="HCON_00010780"/>
</dbReference>
<protein>
    <submittedName>
        <fullName evidence="2">Reverse transcriptase domain-containing protein</fullName>
    </submittedName>
</protein>
<keyword evidence="1" id="KW-1185">Reference proteome</keyword>
<sequence length="157" mass="18001">MQSAHVLLHKKGDLDDIGDYRPICLLSVSYKLFTCVILNGISRISGEEQPCEQAWFRKGFSTIEHIHTLTRLIDIIINVKRGVWQGETTSLKFFSATLENIMRLLEWKDLGVKVDGRYFHHLRFSDDIVLITLNIHQAERLLADFDSACGKKGSRLN</sequence>
<evidence type="ECO:0000313" key="1">
    <source>
        <dbReference type="Proteomes" id="UP000025227"/>
    </source>
</evidence>
<dbReference type="OrthoDB" id="410104at2759"/>
<reference evidence="2" key="1">
    <citation type="submission" date="2020-12" db="UniProtKB">
        <authorList>
            <consortium name="WormBaseParasite"/>
        </authorList>
    </citation>
    <scope>IDENTIFICATION</scope>
    <source>
        <strain evidence="2">MHco3</strain>
    </source>
</reference>
<evidence type="ECO:0000313" key="2">
    <source>
        <dbReference type="WBParaSite" id="HCON_00010780-00001"/>
    </source>
</evidence>
<dbReference type="PANTHER" id="PTHR47027">
    <property type="entry name" value="REVERSE TRANSCRIPTASE DOMAIN-CONTAINING PROTEIN"/>
    <property type="match status" value="1"/>
</dbReference>
<organism evidence="1 2">
    <name type="scientific">Haemonchus contortus</name>
    <name type="common">Barber pole worm</name>
    <dbReference type="NCBI Taxonomy" id="6289"/>
    <lineage>
        <taxon>Eukaryota</taxon>
        <taxon>Metazoa</taxon>
        <taxon>Ecdysozoa</taxon>
        <taxon>Nematoda</taxon>
        <taxon>Chromadorea</taxon>
        <taxon>Rhabditida</taxon>
        <taxon>Rhabditina</taxon>
        <taxon>Rhabditomorpha</taxon>
        <taxon>Strongyloidea</taxon>
        <taxon>Trichostrongylidae</taxon>
        <taxon>Haemonchus</taxon>
    </lineage>
</organism>
<accession>A0A7I4XTV9</accession>
<name>A0A7I4XTV9_HAECO</name>